<dbReference type="EMBL" id="JARTFS010000005">
    <property type="protein sequence ID" value="MED4401245.1"/>
    <property type="molecule type" value="Genomic_DNA"/>
</dbReference>
<comment type="caution">
    <text evidence="3">The sequence shown here is derived from an EMBL/GenBank/DDBJ whole genome shotgun (WGS) entry which is preliminary data.</text>
</comment>
<dbReference type="Pfam" id="PF02922">
    <property type="entry name" value="CBM_48"/>
    <property type="match status" value="1"/>
</dbReference>
<dbReference type="Gene3D" id="2.60.40.1180">
    <property type="entry name" value="Golgi alpha-mannosidase II"/>
    <property type="match status" value="1"/>
</dbReference>
<dbReference type="InterPro" id="IPR011840">
    <property type="entry name" value="PulA_typeI"/>
</dbReference>
<dbReference type="Pfam" id="PF21653">
    <property type="entry name" value="pulA_all-beta"/>
    <property type="match status" value="1"/>
</dbReference>
<dbReference type="Proteomes" id="UP001342826">
    <property type="component" value="Unassembled WGS sequence"/>
</dbReference>
<sequence>MIVIYVNREFEAYLDKLNEITILIPKEKHSDKKTFILKMNGMEEDLLVKEYYEIEKHIKYVCQTKQELDFSLTNKIIDEKNNVTDLQIGAVVRTQEFDEKFYYDGKDLGVEYKLEETIWKVWAPTATDVKLRLYNDKQEIVNTLDMERLEKGVWSQKLVGDYEGYFYTYLVCVNLVWQEAVDPNVKLVSINGKYGYVADLNKTAVKKIPTMPLVNKTDAVIYETHIRDFSIHAESGIVNKGYYEGFTELGTVNSAGDSTGISYLKELGITHIELLPINDFEEVDEKNPFTHYNWGYNPLHFNAPDGSYSKDPYDPYKRVMEVKSLIQNVHQNGLKIILDVVYNHVYHKETSSFEKIVPGYFFRYDKYGQPSNGTGVGNDVASERLMVRKFIKESVEYWLEEYDVDGFRFDLMGILDVETMNEIEKIATSIKEDVILLGEGWDLQTPLAIEEKAIRPNARKMGGIAFFNDKFRDLVKGSTFNINDQGFVLGVNDKKYGLKRLVAGTIDEFFNYPHQSINYVESHDNHTMWDKFISMNQNENEERLRARHRLATSIVLLSQGLPFLHSGQEFFRTKKGIENSYNYPDKINWIDWSRRSEFKDNVNYMRGLISLRKQHGAFRFPNYDLIRKHLIFLDYYPNLFVYKLQDVSDYGPWKNILIIHNNNQHNENIQLPGTEEWSLICTPKEVSANNPFSSLTKHSSLIVNELGTYVLCQM</sequence>
<evidence type="ECO:0000313" key="3">
    <source>
        <dbReference type="EMBL" id="MED4401245.1"/>
    </source>
</evidence>
<dbReference type="InterPro" id="IPR004193">
    <property type="entry name" value="Glyco_hydro_13_N"/>
</dbReference>
<dbReference type="CDD" id="cd02860">
    <property type="entry name" value="E_set_Pullulanase"/>
    <property type="match status" value="1"/>
</dbReference>
<dbReference type="GO" id="GO:0051060">
    <property type="term" value="F:pullulanase activity"/>
    <property type="evidence" value="ECO:0007669"/>
    <property type="project" value="UniProtKB-EC"/>
</dbReference>
<accession>A0ABU6NWG6</accession>
<proteinExistence type="inferred from homology"/>
<keyword evidence="3" id="KW-0326">Glycosidase</keyword>
<gene>
    <name evidence="3" type="primary">pulA</name>
    <name evidence="3" type="ORF">P9271_07835</name>
</gene>
<dbReference type="SMART" id="SM00642">
    <property type="entry name" value="Aamy"/>
    <property type="match status" value="1"/>
</dbReference>
<dbReference type="Gene3D" id="2.60.40.10">
    <property type="entry name" value="Immunoglobulins"/>
    <property type="match status" value="1"/>
</dbReference>
<dbReference type="Gene3D" id="3.20.20.80">
    <property type="entry name" value="Glycosidases"/>
    <property type="match status" value="1"/>
</dbReference>
<dbReference type="Pfam" id="PF17999">
    <property type="entry name" value="PulA_N1"/>
    <property type="match status" value="1"/>
</dbReference>
<evidence type="ECO:0000313" key="4">
    <source>
        <dbReference type="Proteomes" id="UP001342826"/>
    </source>
</evidence>
<dbReference type="InterPro" id="IPR013780">
    <property type="entry name" value="Glyco_hydro_b"/>
</dbReference>
<organism evidence="3 4">
    <name type="scientific">Metabacillus fastidiosus</name>
    <dbReference type="NCBI Taxonomy" id="1458"/>
    <lineage>
        <taxon>Bacteria</taxon>
        <taxon>Bacillati</taxon>
        <taxon>Bacillota</taxon>
        <taxon>Bacilli</taxon>
        <taxon>Bacillales</taxon>
        <taxon>Bacillaceae</taxon>
        <taxon>Metabacillus</taxon>
    </lineage>
</organism>
<dbReference type="SUPFAM" id="SSF81296">
    <property type="entry name" value="E set domains"/>
    <property type="match status" value="1"/>
</dbReference>
<dbReference type="InterPro" id="IPR013783">
    <property type="entry name" value="Ig-like_fold"/>
</dbReference>
<feature type="domain" description="Glycosyl hydrolase family 13 catalytic" evidence="2">
    <location>
        <begin position="223"/>
        <end position="606"/>
    </location>
</feature>
<dbReference type="InterPro" id="IPR049117">
    <property type="entry name" value="pulA_all-beta"/>
</dbReference>
<dbReference type="Pfam" id="PF00128">
    <property type="entry name" value="Alpha-amylase"/>
    <property type="match status" value="2"/>
</dbReference>
<keyword evidence="3" id="KW-0378">Hydrolase</keyword>
<dbReference type="NCBIfam" id="TIGR02104">
    <property type="entry name" value="pulA_typeI"/>
    <property type="match status" value="1"/>
</dbReference>
<comment type="similarity">
    <text evidence="1">Belongs to the glycosyl hydrolase 13 family.</text>
</comment>
<dbReference type="InterPro" id="IPR040697">
    <property type="entry name" value="PulA_N1"/>
</dbReference>
<dbReference type="InterPro" id="IPR017853">
    <property type="entry name" value="GH"/>
</dbReference>
<evidence type="ECO:0000256" key="1">
    <source>
        <dbReference type="ARBA" id="ARBA00008061"/>
    </source>
</evidence>
<dbReference type="CDD" id="cd11341">
    <property type="entry name" value="AmyAc_Pullulanase_LD-like"/>
    <property type="match status" value="1"/>
</dbReference>
<dbReference type="Gene3D" id="2.60.40.2320">
    <property type="match status" value="1"/>
</dbReference>
<reference evidence="3 4" key="1">
    <citation type="submission" date="2023-03" db="EMBL/GenBank/DDBJ databases">
        <title>Bacillus Genome Sequencing.</title>
        <authorList>
            <person name="Dunlap C."/>
        </authorList>
    </citation>
    <scope>NUCLEOTIDE SEQUENCE [LARGE SCALE GENOMIC DNA]</scope>
    <source>
        <strain evidence="3 4">NRS-1717</strain>
    </source>
</reference>
<protein>
    <submittedName>
        <fullName evidence="3">Type I pullulanase</fullName>
        <ecNumber evidence="3">3.2.1.41</ecNumber>
    </submittedName>
</protein>
<dbReference type="InterPro" id="IPR006047">
    <property type="entry name" value="GH13_cat_dom"/>
</dbReference>
<evidence type="ECO:0000259" key="2">
    <source>
        <dbReference type="SMART" id="SM00642"/>
    </source>
</evidence>
<name>A0ABU6NWG6_9BACI</name>
<dbReference type="SUPFAM" id="SSF51445">
    <property type="entry name" value="(Trans)glycosidases"/>
    <property type="match status" value="1"/>
</dbReference>
<dbReference type="PANTHER" id="PTHR43002">
    <property type="entry name" value="GLYCOGEN DEBRANCHING ENZYME"/>
    <property type="match status" value="1"/>
</dbReference>
<dbReference type="InterPro" id="IPR014756">
    <property type="entry name" value="Ig_E-set"/>
</dbReference>
<keyword evidence="4" id="KW-1185">Reference proteome</keyword>
<dbReference type="EC" id="3.2.1.41" evidence="3"/>